<dbReference type="Proteomes" id="UP001189429">
    <property type="component" value="Unassembled WGS sequence"/>
</dbReference>
<keyword evidence="3" id="KW-1185">Reference proteome</keyword>
<evidence type="ECO:0000313" key="3">
    <source>
        <dbReference type="Proteomes" id="UP001189429"/>
    </source>
</evidence>
<feature type="domain" description="Reverse transcriptase" evidence="1">
    <location>
        <begin position="187"/>
        <end position="465"/>
    </location>
</feature>
<dbReference type="EMBL" id="CAUYUJ010018281">
    <property type="protein sequence ID" value="CAK0882233.1"/>
    <property type="molecule type" value="Genomic_DNA"/>
</dbReference>
<dbReference type="PROSITE" id="PS50878">
    <property type="entry name" value="RT_POL"/>
    <property type="match status" value="1"/>
</dbReference>
<evidence type="ECO:0000313" key="2">
    <source>
        <dbReference type="EMBL" id="CAK0882233.1"/>
    </source>
</evidence>
<protein>
    <recommendedName>
        <fullName evidence="1">Reverse transcriptase domain-containing protein</fullName>
    </recommendedName>
</protein>
<dbReference type="PANTHER" id="PTHR19446">
    <property type="entry name" value="REVERSE TRANSCRIPTASES"/>
    <property type="match status" value="1"/>
</dbReference>
<proteinExistence type="predicted"/>
<gene>
    <name evidence="2" type="ORF">PCOR1329_LOCUS64805</name>
</gene>
<evidence type="ECO:0000259" key="1">
    <source>
        <dbReference type="PROSITE" id="PS50878"/>
    </source>
</evidence>
<comment type="caution">
    <text evidence="2">The sequence shown here is derived from an EMBL/GenBank/DDBJ whole genome shotgun (WGS) entry which is preliminary data.</text>
</comment>
<name>A0ABN9W7T4_9DINO</name>
<sequence>MSKGAEMALAETAADRLGCAIRRLRAVEEGRWTAVQRAATEFPGLPDLHLLEADAPRLATEVVAARRESVADKIRRVKPGSGTKLRALREGDGGVAAEPGEIAEELARHWRGFFTAREVGHERLAARLQESVVQGAAALPTRPASWRVRRQDVEAALEQARPTAPGQDCISAVFWKRLGKLVVDVLHETGAETAGHAFNLGLLRCIPKEAAEIDPVIGQVFTADGMRPLSLVDVAYRIMAGACKSRWEDPLGPWVSSNQRGFFPGRSTPANAVELEHRAMLAALQKPRGMLLLIDFKVAFPSVSRRYPWRCLEDCGMPTEALWVLGALCDNGRCAMSVGGRRCPGSNMSSGIRRGCPLPPLVFATAMDFLLRVLAPRLGPDVAIRAFADDVGIVLTDAEKQLPVLEQSLREFGNLSGMSINLPKTVGIPLWGDSLESAAVAVAGACPAWGRLPLKRAAIYLGCAVGPGKEDLSLETLELCGAEVPRKGPGNWATQDDLWGPREHYGMPRSFGSVAAMARACQMRALCLESSTRGGLQIDGKGLQLQAEWLLSRWLGVYDLQLQENTLVLGALGAYVVYRASNVARAHSGMPAEVASRALQQALREAAAGHRGAERTLAELWA</sequence>
<organism evidence="2 3">
    <name type="scientific">Prorocentrum cordatum</name>
    <dbReference type="NCBI Taxonomy" id="2364126"/>
    <lineage>
        <taxon>Eukaryota</taxon>
        <taxon>Sar</taxon>
        <taxon>Alveolata</taxon>
        <taxon>Dinophyceae</taxon>
        <taxon>Prorocentrales</taxon>
        <taxon>Prorocentraceae</taxon>
        <taxon>Prorocentrum</taxon>
    </lineage>
</organism>
<reference evidence="2" key="1">
    <citation type="submission" date="2023-10" db="EMBL/GenBank/DDBJ databases">
        <authorList>
            <person name="Chen Y."/>
            <person name="Shah S."/>
            <person name="Dougan E. K."/>
            <person name="Thang M."/>
            <person name="Chan C."/>
        </authorList>
    </citation>
    <scope>NUCLEOTIDE SEQUENCE [LARGE SCALE GENOMIC DNA]</scope>
</reference>
<dbReference type="Pfam" id="PF00078">
    <property type="entry name" value="RVT_1"/>
    <property type="match status" value="1"/>
</dbReference>
<dbReference type="InterPro" id="IPR000477">
    <property type="entry name" value="RT_dom"/>
</dbReference>
<accession>A0ABN9W7T4</accession>